<keyword evidence="2" id="KW-0472">Membrane</keyword>
<feature type="transmembrane region" description="Helical" evidence="2">
    <location>
        <begin position="6"/>
        <end position="24"/>
    </location>
</feature>
<dbReference type="AlphaFoldDB" id="A0A2X0IGR0"/>
<evidence type="ECO:0000256" key="1">
    <source>
        <dbReference type="SAM" id="MobiDB-lite"/>
    </source>
</evidence>
<evidence type="ECO:0000256" key="2">
    <source>
        <dbReference type="SAM" id="Phobius"/>
    </source>
</evidence>
<dbReference type="Proteomes" id="UP000248889">
    <property type="component" value="Unassembled WGS sequence"/>
</dbReference>
<gene>
    <name evidence="4" type="ORF">DN069_18355</name>
</gene>
<reference evidence="4 5" key="1">
    <citation type="submission" date="2018-06" db="EMBL/GenBank/DDBJ databases">
        <title>Streptacidiphilus pinicola sp. nov., isolated from pine grove soil.</title>
        <authorList>
            <person name="Roh S.G."/>
            <person name="Park S."/>
            <person name="Kim M.-K."/>
            <person name="Yun B.-R."/>
            <person name="Park J."/>
            <person name="Kim M.J."/>
            <person name="Kim Y.S."/>
            <person name="Kim S.B."/>
        </authorList>
    </citation>
    <scope>NUCLEOTIDE SEQUENCE [LARGE SCALE GENOMIC DNA]</scope>
    <source>
        <strain evidence="4 5">MMS16-CNU450</strain>
    </source>
</reference>
<evidence type="ECO:0000313" key="4">
    <source>
        <dbReference type="EMBL" id="RAG84214.1"/>
    </source>
</evidence>
<dbReference type="Pfam" id="PF13845">
    <property type="entry name" value="Septum_form"/>
    <property type="match status" value="1"/>
</dbReference>
<proteinExistence type="predicted"/>
<feature type="transmembrane region" description="Helical" evidence="2">
    <location>
        <begin position="36"/>
        <end position="62"/>
    </location>
</feature>
<keyword evidence="2" id="KW-0812">Transmembrane</keyword>
<feature type="region of interest" description="Disordered" evidence="1">
    <location>
        <begin position="286"/>
        <end position="315"/>
    </location>
</feature>
<accession>A0A2X0IGR0</accession>
<keyword evidence="2" id="KW-1133">Transmembrane helix</keyword>
<feature type="domain" description="Septum formation-related" evidence="3">
    <location>
        <begin position="71"/>
        <end position="166"/>
    </location>
</feature>
<evidence type="ECO:0000313" key="5">
    <source>
        <dbReference type="Proteomes" id="UP000248889"/>
    </source>
</evidence>
<comment type="caution">
    <text evidence="4">The sequence shown here is derived from an EMBL/GenBank/DDBJ whole genome shotgun (WGS) entry which is preliminary data.</text>
</comment>
<keyword evidence="5" id="KW-1185">Reference proteome</keyword>
<evidence type="ECO:0000259" key="3">
    <source>
        <dbReference type="Pfam" id="PF13845"/>
    </source>
</evidence>
<name>A0A2X0IGR0_9ACTN</name>
<dbReference type="EMBL" id="QKYN01000070">
    <property type="protein sequence ID" value="RAG84214.1"/>
    <property type="molecule type" value="Genomic_DNA"/>
</dbReference>
<organism evidence="4 5">
    <name type="scientific">Streptacidiphilus pinicola</name>
    <dbReference type="NCBI Taxonomy" id="2219663"/>
    <lineage>
        <taxon>Bacteria</taxon>
        <taxon>Bacillati</taxon>
        <taxon>Actinomycetota</taxon>
        <taxon>Actinomycetes</taxon>
        <taxon>Kitasatosporales</taxon>
        <taxon>Streptomycetaceae</taxon>
        <taxon>Streptacidiphilus</taxon>
    </lineage>
</organism>
<protein>
    <recommendedName>
        <fullName evidence="3">Septum formation-related domain-containing protein</fullName>
    </recommendedName>
</protein>
<dbReference type="InterPro" id="IPR026004">
    <property type="entry name" value="Septum_form"/>
</dbReference>
<sequence>MCALVASAVALVPVGVVLGIVALFRTQRLRLRGRRLAVVALSLCAAWTALGMVGIIATAAVIGSQQGPLSSFGAGTCFTYHDGTDTAQGVDVASCAQAHDGQVVAHHGLGSSYPGQDAASEQSVLGCVGDAALAVPDAGRLNLSTRLRIYYPTQASWDQGMRGAVCVLTHVDHTSMDGDALDAGGLSPVQRQVLGLTNESVLLRVKLHDVPGSSWKIAATLERRLSAADGAESAALSALAANPPRGASADLPAALRTLAASDAEEASRAQETAVLVTSSDAWQSQIGSGTQTYAPATADYENLRTPLHLPPPTGP</sequence>